<dbReference type="Pfam" id="PF17689">
    <property type="entry name" value="Arabino_trans_N"/>
    <property type="match status" value="1"/>
</dbReference>
<dbReference type="InterPro" id="IPR027451">
    <property type="entry name" value="EmbABC_dom1"/>
</dbReference>
<keyword evidence="10" id="KW-0961">Cell wall biogenesis/degradation</keyword>
<dbReference type="InterPro" id="IPR040920">
    <property type="entry name" value="Arabino_trans_N"/>
</dbReference>
<dbReference type="Pfam" id="PF14896">
    <property type="entry name" value="Arabino_trans_C"/>
    <property type="match status" value="1"/>
</dbReference>
<dbReference type="Gene3D" id="2.60.120.940">
    <property type="entry name" value="EmbC, C-terminal domain, subdomain 2"/>
    <property type="match status" value="1"/>
</dbReference>
<keyword evidence="8 11" id="KW-1133">Transmembrane helix</keyword>
<feature type="transmembrane region" description="Helical" evidence="11">
    <location>
        <begin position="551"/>
        <end position="569"/>
    </location>
</feature>
<dbReference type="Proteomes" id="UP001199469">
    <property type="component" value="Unassembled WGS sequence"/>
</dbReference>
<dbReference type="Gene3D" id="3.40.190.160">
    <property type="match status" value="1"/>
</dbReference>
<evidence type="ECO:0000313" key="16">
    <source>
        <dbReference type="Proteomes" id="UP001199469"/>
    </source>
</evidence>
<evidence type="ECO:0000256" key="11">
    <source>
        <dbReference type="SAM" id="Phobius"/>
    </source>
</evidence>
<feature type="transmembrane region" description="Helical" evidence="11">
    <location>
        <begin position="206"/>
        <end position="225"/>
    </location>
</feature>
<feature type="transmembrane region" description="Helical" evidence="11">
    <location>
        <begin position="575"/>
        <end position="597"/>
    </location>
</feature>
<feature type="transmembrane region" description="Helical" evidence="11">
    <location>
        <begin position="665"/>
        <end position="683"/>
    </location>
</feature>
<feature type="transmembrane region" description="Helical" evidence="11">
    <location>
        <begin position="695"/>
        <end position="715"/>
    </location>
</feature>
<feature type="transmembrane region" description="Helical" evidence="11">
    <location>
        <begin position="604"/>
        <end position="627"/>
    </location>
</feature>
<evidence type="ECO:0000313" key="15">
    <source>
        <dbReference type="EMBL" id="MCD2193292.1"/>
    </source>
</evidence>
<comment type="caution">
    <text evidence="15">The sequence shown here is derived from an EMBL/GenBank/DDBJ whole genome shotgun (WGS) entry which is preliminary data.</text>
</comment>
<dbReference type="Pfam" id="PF04602">
    <property type="entry name" value="Arabinose_trans"/>
    <property type="match status" value="1"/>
</dbReference>
<feature type="transmembrane region" description="Helical" evidence="11">
    <location>
        <begin position="326"/>
        <end position="349"/>
    </location>
</feature>
<dbReference type="InterPro" id="IPR007680">
    <property type="entry name" value="Arabino_trans_central"/>
</dbReference>
<dbReference type="InterPro" id="IPR042486">
    <property type="entry name" value="Arabino_trans_C_2"/>
</dbReference>
<evidence type="ECO:0000259" key="13">
    <source>
        <dbReference type="Pfam" id="PF14896"/>
    </source>
</evidence>
<evidence type="ECO:0000256" key="9">
    <source>
        <dbReference type="ARBA" id="ARBA00023136"/>
    </source>
</evidence>
<dbReference type="RefSeq" id="WP_230731201.1">
    <property type="nucleotide sequence ID" value="NZ_JAJNDB010000001.1"/>
</dbReference>
<name>A0ABS8P4W0_9PSEU</name>
<gene>
    <name evidence="15" type="ORF">LQ327_07820</name>
</gene>
<organism evidence="15 16">
    <name type="scientific">Actinomycetospora endophytica</name>
    <dbReference type="NCBI Taxonomy" id="2291215"/>
    <lineage>
        <taxon>Bacteria</taxon>
        <taxon>Bacillati</taxon>
        <taxon>Actinomycetota</taxon>
        <taxon>Actinomycetes</taxon>
        <taxon>Pseudonocardiales</taxon>
        <taxon>Pseudonocardiaceae</taxon>
        <taxon>Actinomycetospora</taxon>
    </lineage>
</organism>
<feature type="transmembrane region" description="Helical" evidence="11">
    <location>
        <begin position="522"/>
        <end position="539"/>
    </location>
</feature>
<evidence type="ECO:0000256" key="6">
    <source>
        <dbReference type="ARBA" id="ARBA00022679"/>
    </source>
</evidence>
<evidence type="ECO:0000259" key="14">
    <source>
        <dbReference type="Pfam" id="PF17689"/>
    </source>
</evidence>
<evidence type="ECO:0000256" key="8">
    <source>
        <dbReference type="ARBA" id="ARBA00022989"/>
    </source>
</evidence>
<sequence>MPDPASSGGVPSPDPGHVALRPRLLVALGALAVVLAIGAALAPVVVSTPTLVWPQAGRPATSTTLALAPPRPLSFDATVPCAALAGSGPGTVEALRTAPPGDSLGLLVAAHGDGPARRITVDLDRQRLVDTPLGSTACTWAISVTAGTPPRVTRDGVPIALACGACAAVEPPYVTRLSTDRAGTPGLGVELRPDDRYDSSPSTLKTGLLVALLVVLAALVAVLIGRPRRGPPGLGARLRRRAGGLLARARAHRSPADAVVVVVSGAWAVLGPTNFDDSWYPLMARAATQTGTMANAVYMFDATEAPFVASQYLVQVWGAIGGWSLLWMRLLATILGLLAYAGLRIYTVLALRGSGVREAKVPWALLVAYLLWWMPYGLTLRPEPLIVLLSVVVLVCGQLARRWGPKGAVGAVAVAAAAASVSLMCSPTGLVAVAPLLVDAPRGWAWLRGVARERPWSAAAAVAVVVAATTVAVPVGLADASVGDILEAAAVHAWYYATVPWYDELVHYQTLLNPGVTPWARRAPVLITLAVLLVAAIASGRRDDQDPLRRLLLTSAATTGIAFALLTISPTKWVLHFPAVAASGTVLVAVALLRAALPRQERAFATAASVAILVGAAAVTFAGLNLWRPFSDRGQPFGPHAVPDLTRSEQGLLAPHLGPIFLRNPLIWIAIALLAAWWARARWMPRAPRPSPARAVLVATCLAVVVGLAGVFVLAPIRQYPGWTVALGNVHDVVHSACGLENEVSVLRPAPTPLGTPTAPVLTGDFAAAVGSPVPRDVPGLGTVWHTDAPARSGEGSLDSGWFPLPAAAGTPAPAGDPQPGATDVVVPVLASSADGAIHAGVRLEIGTGPVGAPTSVTSEKVGLSPAADERTWQEIPISLVGRPGHPTAVRVVADSPTGVLAVAQPWIGGARPVRELLDTPDGKGVPVRADQMSSALWPCVNQQIVAGGVAPPTQYRMQAGEDLGPNYTGLWTDDTLGGVWRGEELESTYVRLPTSVPVGGPATRPWGSVDVVVHDLPTGGYALEPGTTTRSGLARLPTLARESYAGIEYQGVDD</sequence>
<reference evidence="15 16" key="1">
    <citation type="submission" date="2021-11" db="EMBL/GenBank/DDBJ databases">
        <title>Draft genome sequence of Actinomycetospora sp. SF1 isolated from the rhizosphere soil.</title>
        <authorList>
            <person name="Duangmal K."/>
            <person name="Chantavorakit T."/>
        </authorList>
    </citation>
    <scope>NUCLEOTIDE SEQUENCE [LARGE SCALE GENOMIC DNA]</scope>
    <source>
        <strain evidence="15 16">TBRC 5722</strain>
    </source>
</reference>
<evidence type="ECO:0000256" key="10">
    <source>
        <dbReference type="ARBA" id="ARBA00023316"/>
    </source>
</evidence>
<evidence type="ECO:0000256" key="3">
    <source>
        <dbReference type="ARBA" id="ARBA00008195"/>
    </source>
</evidence>
<evidence type="ECO:0000256" key="1">
    <source>
        <dbReference type="ARBA" id="ARBA00003001"/>
    </source>
</evidence>
<dbReference type="Gene3D" id="2.60.120.610">
    <property type="entry name" value="arabinofuranosyltransferase like domain"/>
    <property type="match status" value="1"/>
</dbReference>
<feature type="transmembrane region" description="Helical" evidence="11">
    <location>
        <begin position="24"/>
        <end position="46"/>
    </location>
</feature>
<comment type="similarity">
    <text evidence="3">Belongs to the emb family.</text>
</comment>
<feature type="transmembrane region" description="Helical" evidence="11">
    <location>
        <begin position="412"/>
        <end position="438"/>
    </location>
</feature>
<evidence type="ECO:0000259" key="12">
    <source>
        <dbReference type="Pfam" id="PF04602"/>
    </source>
</evidence>
<feature type="transmembrane region" description="Helical" evidence="11">
    <location>
        <begin position="458"/>
        <end position="478"/>
    </location>
</feature>
<evidence type="ECO:0000256" key="4">
    <source>
        <dbReference type="ARBA" id="ARBA00022475"/>
    </source>
</evidence>
<feature type="domain" description="Arabinosyltransferase C-terminal" evidence="13">
    <location>
        <begin position="776"/>
        <end position="1036"/>
    </location>
</feature>
<keyword evidence="7 11" id="KW-0812">Transmembrane</keyword>
<keyword evidence="16" id="KW-1185">Reference proteome</keyword>
<keyword evidence="9 11" id="KW-0472">Membrane</keyword>
<keyword evidence="5" id="KW-0328">Glycosyltransferase</keyword>
<protein>
    <submittedName>
        <fullName evidence="15">Arabinosyltransferase domain-containing protein</fullName>
    </submittedName>
</protein>
<evidence type="ECO:0000256" key="5">
    <source>
        <dbReference type="ARBA" id="ARBA00022676"/>
    </source>
</evidence>
<proteinExistence type="inferred from homology"/>
<evidence type="ECO:0000256" key="7">
    <source>
        <dbReference type="ARBA" id="ARBA00022692"/>
    </source>
</evidence>
<comment type="subcellular location">
    <subcellularLocation>
        <location evidence="2">Cell membrane</location>
        <topology evidence="2">Multi-pass membrane protein</topology>
    </subcellularLocation>
</comment>
<evidence type="ECO:0000256" key="2">
    <source>
        <dbReference type="ARBA" id="ARBA00004651"/>
    </source>
</evidence>
<dbReference type="InterPro" id="IPR032731">
    <property type="entry name" value="Arabino_trans_C"/>
</dbReference>
<feature type="domain" description="Arabinosyltransferas concanavalin like" evidence="14">
    <location>
        <begin position="48"/>
        <end position="144"/>
    </location>
</feature>
<keyword evidence="4" id="KW-1003">Cell membrane</keyword>
<comment type="function">
    <text evidence="1">Arabinosyl transferase responsible for the polymerization of arabinose into the arabinan of arabinogalactan.</text>
</comment>
<accession>A0ABS8P4W0</accession>
<dbReference type="EMBL" id="JAJNDB010000001">
    <property type="protein sequence ID" value="MCD2193292.1"/>
    <property type="molecule type" value="Genomic_DNA"/>
</dbReference>
<feature type="transmembrane region" description="Helical" evidence="11">
    <location>
        <begin position="361"/>
        <end position="378"/>
    </location>
</feature>
<feature type="domain" description="Arabinofuranosyltransferase central" evidence="12">
    <location>
        <begin position="200"/>
        <end position="639"/>
    </location>
</feature>
<keyword evidence="6" id="KW-0808">Transferase</keyword>